<protein>
    <submittedName>
        <fullName evidence="1">Uncharacterized protein</fullName>
    </submittedName>
</protein>
<comment type="caution">
    <text evidence="1">The sequence shown here is derived from an EMBL/GenBank/DDBJ whole genome shotgun (WGS) entry which is preliminary data.</text>
</comment>
<reference evidence="1" key="1">
    <citation type="submission" date="2023-02" db="EMBL/GenBank/DDBJ databases">
        <title>Colletotrichum kahawae CIFC_Que2 genome sequencing and assembly.</title>
        <authorList>
            <person name="Baroncelli R."/>
        </authorList>
    </citation>
    <scope>NUCLEOTIDE SEQUENCE</scope>
    <source>
        <strain evidence="1">CIFC_Que2</strain>
    </source>
</reference>
<dbReference type="Proteomes" id="UP001281614">
    <property type="component" value="Unassembled WGS sequence"/>
</dbReference>
<dbReference type="EMBL" id="VYYT01000877">
    <property type="protein sequence ID" value="KAK2728624.1"/>
    <property type="molecule type" value="Genomic_DNA"/>
</dbReference>
<gene>
    <name evidence="1" type="ORF">CKAH01_10754</name>
</gene>
<dbReference type="AlphaFoldDB" id="A0AAE0CX66"/>
<sequence>MSNDCYTVLEVNEYRAVSYLVTWLVTPWDVMVLRSLTRH</sequence>
<keyword evidence="2" id="KW-1185">Reference proteome</keyword>
<evidence type="ECO:0000313" key="2">
    <source>
        <dbReference type="Proteomes" id="UP001281614"/>
    </source>
</evidence>
<accession>A0AAE0CX66</accession>
<proteinExistence type="predicted"/>
<organism evidence="1 2">
    <name type="scientific">Colletotrichum kahawae</name>
    <name type="common">Coffee berry disease fungus</name>
    <dbReference type="NCBI Taxonomy" id="34407"/>
    <lineage>
        <taxon>Eukaryota</taxon>
        <taxon>Fungi</taxon>
        <taxon>Dikarya</taxon>
        <taxon>Ascomycota</taxon>
        <taxon>Pezizomycotina</taxon>
        <taxon>Sordariomycetes</taxon>
        <taxon>Hypocreomycetidae</taxon>
        <taxon>Glomerellales</taxon>
        <taxon>Glomerellaceae</taxon>
        <taxon>Colletotrichum</taxon>
        <taxon>Colletotrichum gloeosporioides species complex</taxon>
    </lineage>
</organism>
<name>A0AAE0CX66_COLKA</name>
<evidence type="ECO:0000313" key="1">
    <source>
        <dbReference type="EMBL" id="KAK2728624.1"/>
    </source>
</evidence>